<organism evidence="2 3">
    <name type="scientific">Ustilaginoidea virens</name>
    <name type="common">Rice false smut fungus</name>
    <name type="synonym">Villosiclava virens</name>
    <dbReference type="NCBI Taxonomy" id="1159556"/>
    <lineage>
        <taxon>Eukaryota</taxon>
        <taxon>Fungi</taxon>
        <taxon>Dikarya</taxon>
        <taxon>Ascomycota</taxon>
        <taxon>Pezizomycotina</taxon>
        <taxon>Sordariomycetes</taxon>
        <taxon>Hypocreomycetidae</taxon>
        <taxon>Hypocreales</taxon>
        <taxon>Clavicipitaceae</taxon>
        <taxon>Ustilaginoidea</taxon>
    </lineage>
</organism>
<name>A0A1B5L4X9_USTVR</name>
<feature type="compositionally biased region" description="Acidic residues" evidence="1">
    <location>
        <begin position="150"/>
        <end position="161"/>
    </location>
</feature>
<evidence type="ECO:0000256" key="1">
    <source>
        <dbReference type="SAM" id="MobiDB-lite"/>
    </source>
</evidence>
<gene>
    <name evidence="2" type="ORF">UVI_02012260</name>
</gene>
<sequence>MTGFPMWYPAGPIGTSSHVAVAIMRSALLAPVRVTSNVSRPQIPGIAVFPGVLDRQGKPSALTLSREPAEIGMTGLHCCRPITPDRPPWGLADAHVSTPSGHGPTLPGKSRFPSGLPAWRLGSEFRTPLSHIESGRSASQPGMARHGDESMTEEPFDSFFG</sequence>
<dbReference type="AlphaFoldDB" id="A0A1B5L4X9"/>
<comment type="caution">
    <text evidence="2">The sequence shown here is derived from an EMBL/GenBank/DDBJ whole genome shotgun (WGS) entry which is preliminary data.</text>
</comment>
<dbReference type="EMBL" id="BBTG02000005">
    <property type="protein sequence ID" value="GAO18552.1"/>
    <property type="molecule type" value="Genomic_DNA"/>
</dbReference>
<evidence type="ECO:0000313" key="3">
    <source>
        <dbReference type="Proteomes" id="UP000054053"/>
    </source>
</evidence>
<reference evidence="3" key="1">
    <citation type="journal article" date="2016" name="Genome Announc.">
        <title>Genome sequence of Ustilaginoidea virens IPU010, a rice pathogenic fungus causing false smut.</title>
        <authorList>
            <person name="Kumagai T."/>
            <person name="Ishii T."/>
            <person name="Terai G."/>
            <person name="Umemura M."/>
            <person name="Machida M."/>
            <person name="Asai K."/>
        </authorList>
    </citation>
    <scope>NUCLEOTIDE SEQUENCE [LARGE SCALE GENOMIC DNA]</scope>
    <source>
        <strain evidence="3">IPU010</strain>
    </source>
</reference>
<accession>A0A1B5L4X9</accession>
<feature type="region of interest" description="Disordered" evidence="1">
    <location>
        <begin position="131"/>
        <end position="161"/>
    </location>
</feature>
<evidence type="ECO:0000313" key="2">
    <source>
        <dbReference type="EMBL" id="GAO18552.1"/>
    </source>
</evidence>
<proteinExistence type="predicted"/>
<dbReference type="Proteomes" id="UP000054053">
    <property type="component" value="Unassembled WGS sequence"/>
</dbReference>
<protein>
    <submittedName>
        <fullName evidence="2">Uncharacterized protein</fullName>
    </submittedName>
</protein>